<dbReference type="AlphaFoldDB" id="A0A1C3XTK1"/>
<keyword evidence="2" id="KW-1185">Reference proteome</keyword>
<sequence>MEISFGDARLCAVFNSFRLLCNSYGRDVAHSIIIRMGVLAAAPSLVTVPRKPPISLKAEEGTYSVTLARARRLRFQPWEKGNSASIELEKITAIEIIGVEA</sequence>
<dbReference type="RefSeq" id="WP_091967196.1">
    <property type="nucleotide sequence ID" value="NZ_FMAI01000045.1"/>
</dbReference>
<dbReference type="EMBL" id="FMAI01000045">
    <property type="protein sequence ID" value="SCB55578.1"/>
    <property type="molecule type" value="Genomic_DNA"/>
</dbReference>
<name>A0A1C3XTK1_9BRAD</name>
<evidence type="ECO:0000313" key="2">
    <source>
        <dbReference type="Proteomes" id="UP000199184"/>
    </source>
</evidence>
<reference evidence="2" key="1">
    <citation type="submission" date="2016-08" db="EMBL/GenBank/DDBJ databases">
        <authorList>
            <person name="Varghese N."/>
            <person name="Submissions Spin"/>
        </authorList>
    </citation>
    <scope>NUCLEOTIDE SEQUENCE [LARGE SCALE GENOMIC DNA]</scope>
    <source>
        <strain evidence="2">ERR11</strain>
    </source>
</reference>
<dbReference type="Proteomes" id="UP000199184">
    <property type="component" value="Unassembled WGS sequence"/>
</dbReference>
<organism evidence="1 2">
    <name type="scientific">Bradyrhizobium shewense</name>
    <dbReference type="NCBI Taxonomy" id="1761772"/>
    <lineage>
        <taxon>Bacteria</taxon>
        <taxon>Pseudomonadati</taxon>
        <taxon>Pseudomonadota</taxon>
        <taxon>Alphaproteobacteria</taxon>
        <taxon>Hyphomicrobiales</taxon>
        <taxon>Nitrobacteraceae</taxon>
        <taxon>Bradyrhizobium</taxon>
    </lineage>
</organism>
<gene>
    <name evidence="1" type="ORF">GA0061098_104524</name>
</gene>
<evidence type="ECO:0000313" key="1">
    <source>
        <dbReference type="EMBL" id="SCB55578.1"/>
    </source>
</evidence>
<evidence type="ECO:0008006" key="3">
    <source>
        <dbReference type="Google" id="ProtNLM"/>
    </source>
</evidence>
<protein>
    <recommendedName>
        <fullName evidence="3">Proteic killer suppression protein</fullName>
    </recommendedName>
</protein>
<proteinExistence type="predicted"/>
<accession>A0A1C3XTK1</accession>